<comment type="caution">
    <text evidence="25">The sequence shown here is derived from an EMBL/GenBank/DDBJ whole genome shotgun (WGS) entry which is preliminary data.</text>
</comment>
<evidence type="ECO:0000256" key="16">
    <source>
        <dbReference type="ARBA" id="ARBA00070152"/>
    </source>
</evidence>
<dbReference type="GO" id="GO:0000155">
    <property type="term" value="F:phosphorelay sensor kinase activity"/>
    <property type="evidence" value="ECO:0007669"/>
    <property type="project" value="InterPro"/>
</dbReference>
<evidence type="ECO:0000256" key="19">
    <source>
        <dbReference type="SAM" id="Phobius"/>
    </source>
</evidence>
<keyword evidence="12" id="KW-0902">Two-component regulatory system</keyword>
<dbReference type="EMBL" id="JAGQDD010000003">
    <property type="protein sequence ID" value="MBQ0930181.1"/>
    <property type="molecule type" value="Genomic_DNA"/>
</dbReference>
<evidence type="ECO:0000256" key="7">
    <source>
        <dbReference type="ARBA" id="ARBA00022729"/>
    </source>
</evidence>
<dbReference type="PROSITE" id="PS50839">
    <property type="entry name" value="CHASE"/>
    <property type="match status" value="1"/>
</dbReference>
<keyword evidence="9" id="KW-0418">Kinase</keyword>
<dbReference type="InterPro" id="IPR036890">
    <property type="entry name" value="HATPase_C_sf"/>
</dbReference>
<dbReference type="InterPro" id="IPR005467">
    <property type="entry name" value="His_kinase_dom"/>
</dbReference>
<feature type="compositionally biased region" description="Basic and acidic residues" evidence="18">
    <location>
        <begin position="1172"/>
        <end position="1190"/>
    </location>
</feature>
<keyword evidence="13" id="KW-0843">Virulence</keyword>
<dbReference type="InterPro" id="IPR035965">
    <property type="entry name" value="PAS-like_dom_sf"/>
</dbReference>
<dbReference type="InterPro" id="IPR001789">
    <property type="entry name" value="Sig_transdc_resp-reg_receiver"/>
</dbReference>
<dbReference type="InterPro" id="IPR004358">
    <property type="entry name" value="Sig_transdc_His_kin-like_C"/>
</dbReference>
<dbReference type="SUPFAM" id="SSF55785">
    <property type="entry name" value="PYP-like sensor domain (PAS domain)"/>
    <property type="match status" value="1"/>
</dbReference>
<dbReference type="Pfam" id="PF03924">
    <property type="entry name" value="CHASE"/>
    <property type="match status" value="1"/>
</dbReference>
<keyword evidence="8" id="KW-0547">Nucleotide-binding</keyword>
<dbReference type="SMART" id="SM00091">
    <property type="entry name" value="PAS"/>
    <property type="match status" value="2"/>
</dbReference>
<evidence type="ECO:0000256" key="2">
    <source>
        <dbReference type="ARBA" id="ARBA00004370"/>
    </source>
</evidence>
<dbReference type="FunFam" id="1.10.287.130:FF:000004">
    <property type="entry name" value="Ethylene receptor 1"/>
    <property type="match status" value="1"/>
</dbReference>
<dbReference type="InterPro" id="IPR042240">
    <property type="entry name" value="CHASE_sf"/>
</dbReference>
<evidence type="ECO:0000256" key="3">
    <source>
        <dbReference type="ARBA" id="ARBA00012438"/>
    </source>
</evidence>
<evidence type="ECO:0000313" key="26">
    <source>
        <dbReference type="Proteomes" id="UP000676246"/>
    </source>
</evidence>
<keyword evidence="4 17" id="KW-0597">Phosphoprotein</keyword>
<dbReference type="GO" id="GO:0005886">
    <property type="term" value="C:plasma membrane"/>
    <property type="evidence" value="ECO:0007669"/>
    <property type="project" value="UniProtKB-SubCell"/>
</dbReference>
<comment type="function">
    <text evidence="15">Member of the two-component regulatory system BvgS/BvgA. Phosphorylates BvgA via a four-step phosphorelay in response to environmental signals.</text>
</comment>
<dbReference type="PANTHER" id="PTHR45339:SF5">
    <property type="entry name" value="HISTIDINE KINASE"/>
    <property type="match status" value="1"/>
</dbReference>
<feature type="domain" description="Histidine kinase" evidence="20">
    <location>
        <begin position="495"/>
        <end position="716"/>
    </location>
</feature>
<feature type="domain" description="CHASE" evidence="24">
    <location>
        <begin position="72"/>
        <end position="203"/>
    </location>
</feature>
<keyword evidence="5" id="KW-0808">Transferase</keyword>
<feature type="transmembrane region" description="Helical" evidence="19">
    <location>
        <begin position="299"/>
        <end position="321"/>
    </location>
</feature>
<dbReference type="SMART" id="SM00388">
    <property type="entry name" value="HisKA"/>
    <property type="match status" value="1"/>
</dbReference>
<dbReference type="Pfam" id="PF00512">
    <property type="entry name" value="HisKA"/>
    <property type="match status" value="1"/>
</dbReference>
<dbReference type="RefSeq" id="WP_210852676.1">
    <property type="nucleotide sequence ID" value="NZ_JAGQDD010000003.1"/>
</dbReference>
<evidence type="ECO:0000256" key="12">
    <source>
        <dbReference type="ARBA" id="ARBA00023012"/>
    </source>
</evidence>
<evidence type="ECO:0000256" key="17">
    <source>
        <dbReference type="PROSITE-ProRule" id="PRU00169"/>
    </source>
</evidence>
<dbReference type="CDD" id="cd16922">
    <property type="entry name" value="HATPase_EvgS-ArcB-TorS-like"/>
    <property type="match status" value="1"/>
</dbReference>
<name>A0A941BDG3_9BURK</name>
<dbReference type="SMART" id="SM01079">
    <property type="entry name" value="CHASE"/>
    <property type="match status" value="1"/>
</dbReference>
<dbReference type="EC" id="2.7.13.3" evidence="3"/>
<organism evidence="25 26">
    <name type="scientific">Ideonella alba</name>
    <dbReference type="NCBI Taxonomy" id="2824118"/>
    <lineage>
        <taxon>Bacteria</taxon>
        <taxon>Pseudomonadati</taxon>
        <taxon>Pseudomonadota</taxon>
        <taxon>Betaproteobacteria</taxon>
        <taxon>Burkholderiales</taxon>
        <taxon>Sphaerotilaceae</taxon>
        <taxon>Ideonella</taxon>
    </lineage>
</organism>
<dbReference type="Pfam" id="PF02518">
    <property type="entry name" value="HATPase_c"/>
    <property type="match status" value="1"/>
</dbReference>
<dbReference type="InterPro" id="IPR003594">
    <property type="entry name" value="HATPase_dom"/>
</dbReference>
<dbReference type="CDD" id="cd00130">
    <property type="entry name" value="PAS"/>
    <property type="match status" value="1"/>
</dbReference>
<dbReference type="Gene3D" id="3.30.565.10">
    <property type="entry name" value="Histidine kinase-like ATPase, C-terminal domain"/>
    <property type="match status" value="1"/>
</dbReference>
<evidence type="ECO:0000259" key="21">
    <source>
        <dbReference type="PROSITE" id="PS50110"/>
    </source>
</evidence>
<dbReference type="SUPFAM" id="SSF55874">
    <property type="entry name" value="ATPase domain of HSP90 chaperone/DNA topoisomerase II/histidine kinase"/>
    <property type="match status" value="1"/>
</dbReference>
<dbReference type="CDD" id="cd17546">
    <property type="entry name" value="REC_hyHK_CKI1_RcsC-like"/>
    <property type="match status" value="2"/>
</dbReference>
<evidence type="ECO:0000256" key="13">
    <source>
        <dbReference type="ARBA" id="ARBA00023026"/>
    </source>
</evidence>
<evidence type="ECO:0000259" key="20">
    <source>
        <dbReference type="PROSITE" id="PS50109"/>
    </source>
</evidence>
<feature type="domain" description="PAS" evidence="22">
    <location>
        <begin position="333"/>
        <end position="404"/>
    </location>
</feature>
<dbReference type="Proteomes" id="UP000676246">
    <property type="component" value="Unassembled WGS sequence"/>
</dbReference>
<sequence>MERRTTVGWALALLLASLVAAGAGALVHRHNAEQRQQGLDRLAERAVARVMSRVRTYEYGLRGARGAVAAVGLDDLTRYRFQSYIATRDLPREFPGAHGFGFIRRVDPSRQAEFVNAQRRDGRPDFSIRQFERHDGDLFVIEHIEPEASNRVAAGLDIASEPRRRRAAEEAERRGQAILTGPITLVQQDRQFDGGLLMLLPVFDPRGALDRAAGWVYAPLLLSEVMAGYDFEGNTFGLVIDDITDGASAPQRGFLSAGFEALADDLPATTRSLDLYGRRWRIGVQTTPAFIVGLRETSAVQVGVAAFLLQVLMLGGLAYYLRSSLRLRQAHEDHAELAAIVENSIDAIIGKRGDGVVTSWNRAAELMFGYTREQALGRPLAELIIPPELHDEEVRILGRIASGERVSHFDTVRRTRDGRLLNVSIAVSPIRDERGHIVGASKTVRDITLQKETELRIRQLNATLEQQVAERTRELFHALESAQQAAQAKSAFLANMSHEIRTPMNAVLGLAYLAERQSTDPTVRSMVAKIGESGRSLLRILNDVLDFSKIEQGRLELEATPFDLQGVLDRLATMMGASVGDKPVELVISPLPPALRRVVGDPTRLEQVLANLVGNAIKFTANGYVQVAVRLVSDRDGDLLLRFVVQDSGIGIPSDKLSQIFAPFTQVDASTTRRFGGTGLGLAICRELVTLMGGEIGAESVEGRGSEFWFTARLRRDDEPEVAPRRLLGSLQVLLADDNAIALDALQRTSEQLGWRCQAVGDGEAALTAVTTAEQPPDVLVLDWQMPLRDGLAVARALKEGEPQQHRPVVIMVTAHSREQLSGHPDAVFADSVLAKPVTASALYDAVARAMSERGLVELPRHSADIAHRLAGTRVLLVDDSDINRELARRILEAEGAVVEEAADGEQAVRWMQQHPSRADLVLMDIQMPVMDGLTATGMIRQIPGCAALPVLALTAGAFASDREAALAAGVSAVVTKPFNIDHTVAVIRRLIDEHRPAPDEAPAAAALPDTATDGLIDFAAGQRIWGDPTIYHRYLDRFFGEYAGFPAEARELPLLTLGRAMHKFRGAASAVCLPALVAQAQAVEEQLVAGRPVESALASFAATMEATLAGWERYREALTPPSAAATPQVVAALRRLVRSLESQGDPQAAMAELASQLPEQSLSGLRAAVSRGDRRAAADEARALGHALREGPVPR</sequence>
<feature type="domain" description="PAC" evidence="23">
    <location>
        <begin position="405"/>
        <end position="459"/>
    </location>
</feature>
<dbReference type="Gene3D" id="1.10.287.130">
    <property type="match status" value="1"/>
</dbReference>
<feature type="modified residue" description="4-aspartylphosphate" evidence="17">
    <location>
        <position position="925"/>
    </location>
</feature>
<dbReference type="AlphaFoldDB" id="A0A941BDG3"/>
<keyword evidence="14 19" id="KW-0472">Membrane</keyword>
<evidence type="ECO:0000256" key="10">
    <source>
        <dbReference type="ARBA" id="ARBA00022840"/>
    </source>
</evidence>
<dbReference type="Gene3D" id="3.30.450.350">
    <property type="entry name" value="CHASE domain"/>
    <property type="match status" value="1"/>
</dbReference>
<accession>A0A941BDG3</accession>
<evidence type="ECO:0000259" key="24">
    <source>
        <dbReference type="PROSITE" id="PS50839"/>
    </source>
</evidence>
<feature type="domain" description="Response regulatory" evidence="21">
    <location>
        <begin position="732"/>
        <end position="851"/>
    </location>
</feature>
<evidence type="ECO:0000259" key="22">
    <source>
        <dbReference type="PROSITE" id="PS50112"/>
    </source>
</evidence>
<protein>
    <recommendedName>
        <fullName evidence="16">Virulence sensor protein BvgS</fullName>
        <ecNumber evidence="3">2.7.13.3</ecNumber>
    </recommendedName>
</protein>
<dbReference type="SUPFAM" id="SSF47226">
    <property type="entry name" value="Histidine-containing phosphotransfer domain, HPT domain"/>
    <property type="match status" value="1"/>
</dbReference>
<evidence type="ECO:0000256" key="8">
    <source>
        <dbReference type="ARBA" id="ARBA00022741"/>
    </source>
</evidence>
<feature type="region of interest" description="Disordered" evidence="18">
    <location>
        <begin position="1165"/>
        <end position="1196"/>
    </location>
</feature>
<evidence type="ECO:0000256" key="18">
    <source>
        <dbReference type="SAM" id="MobiDB-lite"/>
    </source>
</evidence>
<dbReference type="InterPro" id="IPR013767">
    <property type="entry name" value="PAS_fold"/>
</dbReference>
<feature type="modified residue" description="4-aspartylphosphate" evidence="17">
    <location>
        <position position="783"/>
    </location>
</feature>
<dbReference type="PROSITE" id="PS50112">
    <property type="entry name" value="PAS"/>
    <property type="match status" value="1"/>
</dbReference>
<keyword evidence="10" id="KW-0067">ATP-binding</keyword>
<dbReference type="InterPro" id="IPR003661">
    <property type="entry name" value="HisK_dim/P_dom"/>
</dbReference>
<dbReference type="InterPro" id="IPR036641">
    <property type="entry name" value="HPT_dom_sf"/>
</dbReference>
<keyword evidence="7" id="KW-0732">Signal</keyword>
<evidence type="ECO:0000256" key="9">
    <source>
        <dbReference type="ARBA" id="ARBA00022777"/>
    </source>
</evidence>
<dbReference type="Gene3D" id="3.40.50.2300">
    <property type="match status" value="2"/>
</dbReference>
<gene>
    <name evidence="25" type="ORF">KAK03_06735</name>
</gene>
<dbReference type="InterPro" id="IPR036097">
    <property type="entry name" value="HisK_dim/P_sf"/>
</dbReference>
<comment type="catalytic activity">
    <reaction evidence="1">
        <text>ATP + protein L-histidine = ADP + protein N-phospho-L-histidine.</text>
        <dbReference type="EC" id="2.7.13.3"/>
    </reaction>
</comment>
<keyword evidence="26" id="KW-1185">Reference proteome</keyword>
<keyword evidence="11 19" id="KW-1133">Transmembrane helix</keyword>
<evidence type="ECO:0000259" key="23">
    <source>
        <dbReference type="PROSITE" id="PS50113"/>
    </source>
</evidence>
<dbReference type="PRINTS" id="PR00344">
    <property type="entry name" value="BCTRLSENSOR"/>
</dbReference>
<dbReference type="Pfam" id="PF00989">
    <property type="entry name" value="PAS"/>
    <property type="match status" value="1"/>
</dbReference>
<evidence type="ECO:0000256" key="14">
    <source>
        <dbReference type="ARBA" id="ARBA00023136"/>
    </source>
</evidence>
<dbReference type="Gene3D" id="3.30.450.20">
    <property type="entry name" value="PAS domain"/>
    <property type="match status" value="1"/>
</dbReference>
<dbReference type="Pfam" id="PF00072">
    <property type="entry name" value="Response_reg"/>
    <property type="match status" value="2"/>
</dbReference>
<feature type="domain" description="Response regulatory" evidence="21">
    <location>
        <begin position="874"/>
        <end position="992"/>
    </location>
</feature>
<dbReference type="SMART" id="SM00387">
    <property type="entry name" value="HATPase_c"/>
    <property type="match status" value="1"/>
</dbReference>
<evidence type="ECO:0000256" key="4">
    <source>
        <dbReference type="ARBA" id="ARBA00022553"/>
    </source>
</evidence>
<dbReference type="SUPFAM" id="SSF52172">
    <property type="entry name" value="CheY-like"/>
    <property type="match status" value="2"/>
</dbReference>
<evidence type="ECO:0000313" key="25">
    <source>
        <dbReference type="EMBL" id="MBQ0930181.1"/>
    </source>
</evidence>
<evidence type="ECO:0000256" key="5">
    <source>
        <dbReference type="ARBA" id="ARBA00022679"/>
    </source>
</evidence>
<dbReference type="InterPro" id="IPR000700">
    <property type="entry name" value="PAS-assoc_C"/>
</dbReference>
<dbReference type="NCBIfam" id="TIGR00229">
    <property type="entry name" value="sensory_box"/>
    <property type="match status" value="1"/>
</dbReference>
<dbReference type="PROSITE" id="PS50110">
    <property type="entry name" value="RESPONSE_REGULATORY"/>
    <property type="match status" value="2"/>
</dbReference>
<evidence type="ECO:0000256" key="15">
    <source>
        <dbReference type="ARBA" id="ARBA00058004"/>
    </source>
</evidence>
<dbReference type="SMART" id="SM00448">
    <property type="entry name" value="REC"/>
    <property type="match status" value="2"/>
</dbReference>
<proteinExistence type="predicted"/>
<dbReference type="PROSITE" id="PS50113">
    <property type="entry name" value="PAC"/>
    <property type="match status" value="1"/>
</dbReference>
<dbReference type="CDD" id="cd00082">
    <property type="entry name" value="HisKA"/>
    <property type="match status" value="1"/>
</dbReference>
<dbReference type="GO" id="GO:0006355">
    <property type="term" value="P:regulation of DNA-templated transcription"/>
    <property type="evidence" value="ECO:0007669"/>
    <property type="project" value="InterPro"/>
</dbReference>
<dbReference type="PROSITE" id="PS50109">
    <property type="entry name" value="HIS_KIN"/>
    <property type="match status" value="1"/>
</dbReference>
<evidence type="ECO:0000256" key="11">
    <source>
        <dbReference type="ARBA" id="ARBA00022989"/>
    </source>
</evidence>
<dbReference type="InterPro" id="IPR000014">
    <property type="entry name" value="PAS"/>
</dbReference>
<dbReference type="PANTHER" id="PTHR45339">
    <property type="entry name" value="HYBRID SIGNAL TRANSDUCTION HISTIDINE KINASE J"/>
    <property type="match status" value="1"/>
</dbReference>
<dbReference type="InterPro" id="IPR011006">
    <property type="entry name" value="CheY-like_superfamily"/>
</dbReference>
<comment type="subcellular location">
    <subcellularLocation>
        <location evidence="2">Membrane</location>
    </subcellularLocation>
</comment>
<dbReference type="GO" id="GO:0005524">
    <property type="term" value="F:ATP binding"/>
    <property type="evidence" value="ECO:0007669"/>
    <property type="project" value="UniProtKB-KW"/>
</dbReference>
<dbReference type="InterPro" id="IPR006189">
    <property type="entry name" value="CHASE_dom"/>
</dbReference>
<evidence type="ECO:0000256" key="1">
    <source>
        <dbReference type="ARBA" id="ARBA00000085"/>
    </source>
</evidence>
<keyword evidence="6 19" id="KW-0812">Transmembrane</keyword>
<evidence type="ECO:0000256" key="6">
    <source>
        <dbReference type="ARBA" id="ARBA00022692"/>
    </source>
</evidence>
<dbReference type="FunFam" id="3.30.565.10:FF:000010">
    <property type="entry name" value="Sensor histidine kinase RcsC"/>
    <property type="match status" value="1"/>
</dbReference>
<reference evidence="25 26" key="1">
    <citation type="submission" date="2021-04" db="EMBL/GenBank/DDBJ databases">
        <title>The genome sequence of Ideonella sp. 3Y2.</title>
        <authorList>
            <person name="Liu Y."/>
        </authorList>
    </citation>
    <scope>NUCLEOTIDE SEQUENCE [LARGE SCALE GENOMIC DNA]</scope>
    <source>
        <strain evidence="25 26">3Y2</strain>
    </source>
</reference>
<dbReference type="SUPFAM" id="SSF47384">
    <property type="entry name" value="Homodimeric domain of signal transducing histidine kinase"/>
    <property type="match status" value="1"/>
</dbReference>